<keyword evidence="4" id="KW-0472">Membrane</keyword>
<gene>
    <name evidence="7" type="ordered locus">BMS_0084</name>
</gene>
<proteinExistence type="predicted"/>
<dbReference type="HOGENOM" id="CLU_074586_1_0_7"/>
<keyword evidence="8" id="KW-1185">Reference proteome</keyword>
<dbReference type="EMBL" id="FQ312005">
    <property type="protein sequence ID" value="CBW25024.1"/>
    <property type="molecule type" value="Genomic_DNA"/>
</dbReference>
<evidence type="ECO:0000259" key="6">
    <source>
        <dbReference type="Pfam" id="PF00149"/>
    </source>
</evidence>
<reference evidence="8" key="1">
    <citation type="journal article" date="2013" name="ISME J.">
        <title>A small predatory core genome in the divergent marine Bacteriovorax marinus SJ and the terrestrial Bdellovibrio bacteriovorus.</title>
        <authorList>
            <person name="Crossman L.C."/>
            <person name="Chen H."/>
            <person name="Cerdeno-Tarraga A.M."/>
            <person name="Brooks K."/>
            <person name="Quail M.A."/>
            <person name="Pineiro S.A."/>
            <person name="Hobley L."/>
            <person name="Sockett R.E."/>
            <person name="Bentley S.D."/>
            <person name="Parkhill J."/>
            <person name="Williams H.N."/>
            <person name="Stine O.C."/>
        </authorList>
    </citation>
    <scope>NUCLEOTIDE SEQUENCE [LARGE SCALE GENOMIC DNA]</scope>
    <source>
        <strain evidence="8">ATCC BAA-682 / DSM 15412 / SJ</strain>
    </source>
</reference>
<dbReference type="RefSeq" id="WP_014242813.1">
    <property type="nucleotide sequence ID" value="NC_016620.1"/>
</dbReference>
<evidence type="ECO:0000313" key="8">
    <source>
        <dbReference type="Proteomes" id="UP000008963"/>
    </source>
</evidence>
<feature type="domain" description="Calcineurin-like phosphoesterase" evidence="6">
    <location>
        <begin position="3"/>
        <end position="217"/>
    </location>
</feature>
<organism evidence="7 8">
    <name type="scientific">Halobacteriovorax marinus (strain ATCC BAA-682 / DSM 15412 / SJ)</name>
    <name type="common">Bacteriovorax marinus</name>
    <dbReference type="NCBI Taxonomy" id="862908"/>
    <lineage>
        <taxon>Bacteria</taxon>
        <taxon>Pseudomonadati</taxon>
        <taxon>Bdellovibrionota</taxon>
        <taxon>Bacteriovoracia</taxon>
        <taxon>Bacteriovoracales</taxon>
        <taxon>Halobacteriovoraceae</taxon>
        <taxon>Halobacteriovorax</taxon>
    </lineage>
</organism>
<dbReference type="GO" id="GO:0016020">
    <property type="term" value="C:membrane"/>
    <property type="evidence" value="ECO:0007669"/>
    <property type="project" value="GOC"/>
</dbReference>
<dbReference type="PATRIC" id="fig|862908.3.peg.81"/>
<sequence>MIITSISDVHIKESTDSNFSLLKKFFNHEYVRKSDYIVLNGDIFDILIGGKVQYLKKYSDFFLLIESAIKNGSKIIYIEGNHDFHIERLIRKSKKKLGIPDEMFLHIKNYFDIEVDSRLVRFTHGDDVEIENESYRKYKRAINNPFVKFLGDYIVPFSFIEWIGHRASNKSRGKNVKKYELTVEGQEFVKDKFRTSSKLYFKDHSNISGLVCGHSHCKDYFKLDDGKFYVNNGFAPASKSFIKISDAGVEFIDL</sequence>
<evidence type="ECO:0000256" key="5">
    <source>
        <dbReference type="ARBA" id="ARBA00023211"/>
    </source>
</evidence>
<dbReference type="Gene3D" id="3.60.21.10">
    <property type="match status" value="1"/>
</dbReference>
<dbReference type="AlphaFoldDB" id="E1X268"/>
<dbReference type="KEGG" id="bmx:BMS_0084"/>
<keyword evidence="1" id="KW-1003">Cell membrane</keyword>
<dbReference type="Proteomes" id="UP000008963">
    <property type="component" value="Chromosome"/>
</dbReference>
<dbReference type="InterPro" id="IPR043461">
    <property type="entry name" value="LpxH-like"/>
</dbReference>
<dbReference type="InterPro" id="IPR029052">
    <property type="entry name" value="Metallo-depent_PP-like"/>
</dbReference>
<dbReference type="eggNOG" id="COG2908">
    <property type="taxonomic scope" value="Bacteria"/>
</dbReference>
<evidence type="ECO:0000256" key="2">
    <source>
        <dbReference type="ARBA" id="ARBA00022519"/>
    </source>
</evidence>
<evidence type="ECO:0000256" key="1">
    <source>
        <dbReference type="ARBA" id="ARBA00022475"/>
    </source>
</evidence>
<dbReference type="InterPro" id="IPR004843">
    <property type="entry name" value="Calcineurin-like_PHP"/>
</dbReference>
<dbReference type="GO" id="GO:0046872">
    <property type="term" value="F:metal ion binding"/>
    <property type="evidence" value="ECO:0007669"/>
    <property type="project" value="UniProtKB-KW"/>
</dbReference>
<evidence type="ECO:0000313" key="7">
    <source>
        <dbReference type="EMBL" id="CBW25024.1"/>
    </source>
</evidence>
<dbReference type="SUPFAM" id="SSF56300">
    <property type="entry name" value="Metallo-dependent phosphatases"/>
    <property type="match status" value="1"/>
</dbReference>
<protein>
    <submittedName>
        <fullName evidence="7">Metallophosphoesterase</fullName>
    </submittedName>
</protein>
<evidence type="ECO:0000256" key="4">
    <source>
        <dbReference type="ARBA" id="ARBA00023136"/>
    </source>
</evidence>
<dbReference type="STRING" id="862908.BMS_0084"/>
<evidence type="ECO:0000256" key="3">
    <source>
        <dbReference type="ARBA" id="ARBA00022723"/>
    </source>
</evidence>
<keyword evidence="3" id="KW-0479">Metal-binding</keyword>
<keyword evidence="5" id="KW-0464">Manganese</keyword>
<dbReference type="PANTHER" id="PTHR34990">
    <property type="entry name" value="UDP-2,3-DIACYLGLUCOSAMINE HYDROLASE-RELATED"/>
    <property type="match status" value="1"/>
</dbReference>
<dbReference type="GO" id="GO:0008758">
    <property type="term" value="F:UDP-2,3-diacylglucosamine hydrolase activity"/>
    <property type="evidence" value="ECO:0007669"/>
    <property type="project" value="TreeGrafter"/>
</dbReference>
<dbReference type="OrthoDB" id="5293204at2"/>
<accession>E1X268</accession>
<keyword evidence="2" id="KW-0997">Cell inner membrane</keyword>
<dbReference type="Pfam" id="PF00149">
    <property type="entry name" value="Metallophos"/>
    <property type="match status" value="1"/>
</dbReference>
<dbReference type="GO" id="GO:0009245">
    <property type="term" value="P:lipid A biosynthetic process"/>
    <property type="evidence" value="ECO:0007669"/>
    <property type="project" value="TreeGrafter"/>
</dbReference>
<name>E1X268_HALMS</name>